<organism evidence="1">
    <name type="scientific">Siphoviridae sp. ctGyV19</name>
    <dbReference type="NCBI Taxonomy" id="2826225"/>
    <lineage>
        <taxon>Viruses</taxon>
        <taxon>Duplodnaviria</taxon>
        <taxon>Heunggongvirae</taxon>
        <taxon>Uroviricota</taxon>
        <taxon>Caudoviricetes</taxon>
    </lineage>
</organism>
<sequence>MQNVNYGIDADCDTSADIIALLTSDKNPVEICGIINKLLTMLYSSGVKVIDGDNPKDDFLDRITYDRDTDNLYFWTENI</sequence>
<dbReference type="EMBL" id="BK014994">
    <property type="protein sequence ID" value="DAD86143.1"/>
    <property type="molecule type" value="Genomic_DNA"/>
</dbReference>
<evidence type="ECO:0000313" key="1">
    <source>
        <dbReference type="EMBL" id="DAD86143.1"/>
    </source>
</evidence>
<name>A0A8S5MVM7_9CAUD</name>
<reference evidence="1" key="1">
    <citation type="journal article" date="2021" name="Proc. Natl. Acad. Sci. U.S.A.">
        <title>A Catalog of Tens of Thousands of Viruses from Human Metagenomes Reveals Hidden Associations with Chronic Diseases.</title>
        <authorList>
            <person name="Tisza M.J."/>
            <person name="Buck C.B."/>
        </authorList>
    </citation>
    <scope>NUCLEOTIDE SEQUENCE</scope>
    <source>
        <strain evidence="1">CtGyV19</strain>
    </source>
</reference>
<accession>A0A8S5MVM7</accession>
<protein>
    <submittedName>
        <fullName evidence="1">Uncharacterized protein</fullName>
    </submittedName>
</protein>
<proteinExistence type="predicted"/>